<evidence type="ECO:0000256" key="3">
    <source>
        <dbReference type="ARBA" id="ARBA00022692"/>
    </source>
</evidence>
<evidence type="ECO:0000256" key="2">
    <source>
        <dbReference type="ARBA" id="ARBA00022448"/>
    </source>
</evidence>
<dbReference type="Proteomes" id="UP001178662">
    <property type="component" value="Chromosome"/>
</dbReference>
<dbReference type="EMBL" id="CP119317">
    <property type="protein sequence ID" value="WEK54698.1"/>
    <property type="molecule type" value="Genomic_DNA"/>
</dbReference>
<dbReference type="GO" id="GO:0015293">
    <property type="term" value="F:symporter activity"/>
    <property type="evidence" value="ECO:0007669"/>
    <property type="project" value="InterPro"/>
</dbReference>
<reference evidence="7" key="1">
    <citation type="submission" date="2023-03" db="EMBL/GenBank/DDBJ databases">
        <title>Andean soil-derived lignocellulolytic bacterial consortium as a source of novel taxa and putative plastic-active enzymes.</title>
        <authorList>
            <person name="Diaz-Garcia L."/>
            <person name="Chuvochina M."/>
            <person name="Feuerriegel G."/>
            <person name="Bunk B."/>
            <person name="Sproer C."/>
            <person name="Streit W.R."/>
            <person name="Rodriguez L.M."/>
            <person name="Overmann J."/>
            <person name="Jimenez D.J."/>
        </authorList>
    </citation>
    <scope>NUCLEOTIDE SEQUENCE</scope>
    <source>
        <strain evidence="7">MAG 2441</strain>
    </source>
</reference>
<sequence length="431" mass="45680">MRTLSFRWLKSVWTILGSIVLGGATGFMLPSLAEQVAPFGDLYLAFLKMCAIPIMMTAIVSSIGSLFMNRGAIKLIRRMVVVFFIGLLLVSALALIAGMIGQPGSGLSEEAKHVLGSIVNQSEQGSAIVVQDSSERGLLDFLLGLVPSNIFSALGEGNSLQILFFSIIAGATIGIVSTKPGEMLLDLADVAFKAFQKAIAWSMYLLPMGLFCMMADQLSTIGADLFPAIFKLIIWINVASLIVALISIAIIAHRLQLSIFVVFRSLKEVLTIAFGTRNSIASIPSSLHALTNHLKLDAATARLVVPLGMILCRYSMVLIYGLGITFTAQLYDVSLTATQLLTVWVVAALAALAGAGSPALVSISMLALLASPLHLPADTTIILLLAINPLIDPFITSASVLANCAATTLISSDINQVQVQPIEVGEVVHVS</sequence>
<keyword evidence="4 6" id="KW-1133">Transmembrane helix</keyword>
<dbReference type="PANTHER" id="PTHR42865">
    <property type="entry name" value="PROTON/GLUTAMATE-ASPARTATE SYMPORTER"/>
    <property type="match status" value="1"/>
</dbReference>
<accession>A0AA95JAS4</accession>
<gene>
    <name evidence="7" type="ORF">P0Y55_01060</name>
</gene>
<feature type="transmembrane region" description="Helical" evidence="6">
    <location>
        <begin position="311"/>
        <end position="331"/>
    </location>
</feature>
<keyword evidence="3 6" id="KW-0812">Transmembrane</keyword>
<evidence type="ECO:0000256" key="1">
    <source>
        <dbReference type="ARBA" id="ARBA00004141"/>
    </source>
</evidence>
<feature type="transmembrane region" description="Helical" evidence="6">
    <location>
        <begin position="228"/>
        <end position="252"/>
    </location>
</feature>
<protein>
    <submittedName>
        <fullName evidence="7">Cation:dicarboxylase symporter family transporter</fullName>
    </submittedName>
</protein>
<name>A0AA95JAS4_9BACL</name>
<dbReference type="Pfam" id="PF00375">
    <property type="entry name" value="SDF"/>
    <property type="match status" value="1"/>
</dbReference>
<evidence type="ECO:0000313" key="8">
    <source>
        <dbReference type="Proteomes" id="UP001178662"/>
    </source>
</evidence>
<proteinExistence type="predicted"/>
<evidence type="ECO:0000313" key="7">
    <source>
        <dbReference type="EMBL" id="WEK54698.1"/>
    </source>
</evidence>
<feature type="transmembrane region" description="Helical" evidence="6">
    <location>
        <begin position="198"/>
        <end position="216"/>
    </location>
</feature>
<dbReference type="PANTHER" id="PTHR42865:SF10">
    <property type="entry name" value="SODIUM:DICARBOXYLATE SYMPORTER FAMILY PROTEIN"/>
    <property type="match status" value="1"/>
</dbReference>
<keyword evidence="5 6" id="KW-0472">Membrane</keyword>
<dbReference type="SUPFAM" id="SSF118215">
    <property type="entry name" value="Proton glutamate symport protein"/>
    <property type="match status" value="1"/>
</dbReference>
<dbReference type="GO" id="GO:0005886">
    <property type="term" value="C:plasma membrane"/>
    <property type="evidence" value="ECO:0007669"/>
    <property type="project" value="TreeGrafter"/>
</dbReference>
<evidence type="ECO:0000256" key="5">
    <source>
        <dbReference type="ARBA" id="ARBA00023136"/>
    </source>
</evidence>
<feature type="transmembrane region" description="Helical" evidence="6">
    <location>
        <begin position="45"/>
        <end position="68"/>
    </location>
</feature>
<evidence type="ECO:0000256" key="4">
    <source>
        <dbReference type="ARBA" id="ARBA00022989"/>
    </source>
</evidence>
<dbReference type="InterPro" id="IPR036458">
    <property type="entry name" value="Na:dicarbo_symporter_sf"/>
</dbReference>
<feature type="transmembrane region" description="Helical" evidence="6">
    <location>
        <begin position="12"/>
        <end position="33"/>
    </location>
</feature>
<feature type="transmembrane region" description="Helical" evidence="6">
    <location>
        <begin position="80"/>
        <end position="100"/>
    </location>
</feature>
<dbReference type="AlphaFoldDB" id="A0AA95JAS4"/>
<keyword evidence="8" id="KW-1185">Reference proteome</keyword>
<evidence type="ECO:0000256" key="6">
    <source>
        <dbReference type="SAM" id="Phobius"/>
    </source>
</evidence>
<keyword evidence="2" id="KW-0813">Transport</keyword>
<comment type="subcellular location">
    <subcellularLocation>
        <location evidence="1">Membrane</location>
        <topology evidence="1">Multi-pass membrane protein</topology>
    </subcellularLocation>
</comment>
<dbReference type="PRINTS" id="PR00173">
    <property type="entry name" value="EDTRNSPORT"/>
</dbReference>
<feature type="transmembrane region" description="Helical" evidence="6">
    <location>
        <begin position="159"/>
        <end position="177"/>
    </location>
</feature>
<organism evidence="7 8">
    <name type="scientific">Candidatus Cohnella colombiensis</name>
    <dbReference type="NCBI Taxonomy" id="3121368"/>
    <lineage>
        <taxon>Bacteria</taxon>
        <taxon>Bacillati</taxon>
        <taxon>Bacillota</taxon>
        <taxon>Bacilli</taxon>
        <taxon>Bacillales</taxon>
        <taxon>Paenibacillaceae</taxon>
        <taxon>Cohnella</taxon>
    </lineage>
</organism>
<dbReference type="InterPro" id="IPR001991">
    <property type="entry name" value="Na-dicarboxylate_symporter"/>
</dbReference>
<feature type="transmembrane region" description="Helical" evidence="6">
    <location>
        <begin position="343"/>
        <end position="369"/>
    </location>
</feature>
<dbReference type="Gene3D" id="1.10.3860.10">
    <property type="entry name" value="Sodium:dicarboxylate symporter"/>
    <property type="match status" value="1"/>
</dbReference>